<dbReference type="SUPFAM" id="SSF57756">
    <property type="entry name" value="Retrovirus zinc finger-like domains"/>
    <property type="match status" value="1"/>
</dbReference>
<feature type="region of interest" description="Disordered" evidence="2">
    <location>
        <begin position="582"/>
        <end position="687"/>
    </location>
</feature>
<feature type="compositionally biased region" description="Polar residues" evidence="2">
    <location>
        <begin position="652"/>
        <end position="668"/>
    </location>
</feature>
<organism evidence="4 5">
    <name type="scientific">Mytilus edulis</name>
    <name type="common">Blue mussel</name>
    <dbReference type="NCBI Taxonomy" id="6550"/>
    <lineage>
        <taxon>Eukaryota</taxon>
        <taxon>Metazoa</taxon>
        <taxon>Spiralia</taxon>
        <taxon>Lophotrochozoa</taxon>
        <taxon>Mollusca</taxon>
        <taxon>Bivalvia</taxon>
        <taxon>Autobranchia</taxon>
        <taxon>Pteriomorphia</taxon>
        <taxon>Mytilida</taxon>
        <taxon>Mytiloidea</taxon>
        <taxon>Mytilidae</taxon>
        <taxon>Mytilinae</taxon>
        <taxon>Mytilus</taxon>
    </lineage>
</organism>
<evidence type="ECO:0000256" key="1">
    <source>
        <dbReference type="PROSITE-ProRule" id="PRU00047"/>
    </source>
</evidence>
<keyword evidence="1" id="KW-0862">Zinc</keyword>
<dbReference type="EMBL" id="CAJPWZ010000650">
    <property type="protein sequence ID" value="CAG2197542.1"/>
    <property type="molecule type" value="Genomic_DNA"/>
</dbReference>
<feature type="compositionally biased region" description="Basic and acidic residues" evidence="2">
    <location>
        <begin position="592"/>
        <end position="605"/>
    </location>
</feature>
<evidence type="ECO:0000256" key="2">
    <source>
        <dbReference type="SAM" id="MobiDB-lite"/>
    </source>
</evidence>
<sequence>MNSYIRSLFKPTAYVNLLITNQYSTPIVKPTCRTRRGTKGGKKVIRTIRTVVSVKEKLSKIMMSVNDDIVITGDLNFHLDNPSNSEARTFLETLIEHELVQHVRCATHICGHILDVVITREDSPILLETPLVQNPNLCDNKGNPSGDHFALLTKLNVTKPPKQRKTITYRKYRDIDMSDLKDDLRNISNPETNQESAEKFVESYNSQIKSMIDKHAPIKSKTITIRPNTEWYTDELRNSKMERRRAERKMRKTKLTVHQQIYKETCLQTNKQLLKCKRDYYSNKIAEISNDQKQLHKITGDLMGNKREVVLPLSYDEKDLANRKADFRKVMAKSNEQTEPKMASYAEKTKTDPKTIEPSDMVSVKPVFIQETNVFGSISDGETLKCFYLTHPEMYKAVGEVVPERTITGLQRIRGLWRIYLDDEAERDIPISKCLKLRGKSIWIYSRNSRVTAHENVNNIRIRVKVVPLSADDGQIIREMEKHGCSILSNMRERLRYMNKVTNCLTGDRIIICDGPLREHIPRSIFIGKYRATIIYRYQPRNNPQNMKCSKCLQEGHKTRDCTNDWVCRSCGQEGHKQNACTKDAFSDAPDQSDKENTKESHETSDADDETSESQSGTDATQISVKTNNDEICESASATGREGASATECEGVSTTGCEDDNGQSQSIINPVADPRKRKKRTVKKLVN</sequence>
<comment type="caution">
    <text evidence="4">The sequence shown here is derived from an EMBL/GenBank/DDBJ whole genome shotgun (WGS) entry which is preliminary data.</text>
</comment>
<evidence type="ECO:0000313" key="4">
    <source>
        <dbReference type="EMBL" id="CAG2197542.1"/>
    </source>
</evidence>
<keyword evidence="5" id="KW-1185">Reference proteome</keyword>
<dbReference type="Gene3D" id="4.10.60.10">
    <property type="entry name" value="Zinc finger, CCHC-type"/>
    <property type="match status" value="1"/>
</dbReference>
<feature type="domain" description="CCHC-type" evidence="3">
    <location>
        <begin position="568"/>
        <end position="583"/>
    </location>
</feature>
<feature type="compositionally biased region" description="Basic and acidic residues" evidence="2">
    <location>
        <begin position="347"/>
        <end position="357"/>
    </location>
</feature>
<dbReference type="Proteomes" id="UP000683360">
    <property type="component" value="Unassembled WGS sequence"/>
</dbReference>
<reference evidence="4" key="1">
    <citation type="submission" date="2021-03" db="EMBL/GenBank/DDBJ databases">
        <authorList>
            <person name="Bekaert M."/>
        </authorList>
    </citation>
    <scope>NUCLEOTIDE SEQUENCE</scope>
</reference>
<dbReference type="GO" id="GO:0008270">
    <property type="term" value="F:zinc ion binding"/>
    <property type="evidence" value="ECO:0007669"/>
    <property type="project" value="UniProtKB-KW"/>
</dbReference>
<feature type="compositionally biased region" description="Polar residues" evidence="2">
    <location>
        <begin position="613"/>
        <end position="627"/>
    </location>
</feature>
<protein>
    <recommendedName>
        <fullName evidence="3">CCHC-type domain-containing protein</fullName>
    </recommendedName>
</protein>
<dbReference type="InterPro" id="IPR036875">
    <property type="entry name" value="Znf_CCHC_sf"/>
</dbReference>
<feature type="compositionally biased region" description="Basic residues" evidence="2">
    <location>
        <begin position="675"/>
        <end position="687"/>
    </location>
</feature>
<dbReference type="SMART" id="SM00343">
    <property type="entry name" value="ZnF_C2HC"/>
    <property type="match status" value="2"/>
</dbReference>
<name>A0A8S3QPL2_MYTED</name>
<feature type="domain" description="CCHC-type" evidence="3">
    <location>
        <begin position="548"/>
        <end position="564"/>
    </location>
</feature>
<proteinExistence type="predicted"/>
<dbReference type="InterPro" id="IPR001878">
    <property type="entry name" value="Znf_CCHC"/>
</dbReference>
<dbReference type="PANTHER" id="PTHR46670">
    <property type="entry name" value="ENDO/EXONUCLEASE/PHOSPHATASE DOMAIN-CONTAINING PROTEIN"/>
    <property type="match status" value="1"/>
</dbReference>
<evidence type="ECO:0000313" key="5">
    <source>
        <dbReference type="Proteomes" id="UP000683360"/>
    </source>
</evidence>
<accession>A0A8S3QPL2</accession>
<feature type="region of interest" description="Disordered" evidence="2">
    <location>
        <begin position="336"/>
        <end position="357"/>
    </location>
</feature>
<dbReference type="AlphaFoldDB" id="A0A8S3QPL2"/>
<dbReference type="PANTHER" id="PTHR46670:SF3">
    <property type="entry name" value="ENDONUCLEASE_EXONUCLEASE_PHOSPHATASE DOMAIN-CONTAINING PROTEIN"/>
    <property type="match status" value="1"/>
</dbReference>
<dbReference type="GO" id="GO:0003676">
    <property type="term" value="F:nucleic acid binding"/>
    <property type="evidence" value="ECO:0007669"/>
    <property type="project" value="InterPro"/>
</dbReference>
<dbReference type="PROSITE" id="PS50158">
    <property type="entry name" value="ZF_CCHC"/>
    <property type="match status" value="2"/>
</dbReference>
<keyword evidence="1" id="KW-0479">Metal-binding</keyword>
<evidence type="ECO:0000259" key="3">
    <source>
        <dbReference type="PROSITE" id="PS50158"/>
    </source>
</evidence>
<gene>
    <name evidence="4" type="ORF">MEDL_12358</name>
</gene>
<dbReference type="OrthoDB" id="3863715at2759"/>
<keyword evidence="1" id="KW-0863">Zinc-finger</keyword>